<name>A0A1L7X2D3_9HELO</name>
<sequence>MPPKAPPRDRDKAQGQLIYAMLLGLGPPSGGEAWSHISASIPDCADGTARFRWNPLKAKWDSEMLFGENHYEVIEAEVRRADARGKGKEKGVEVKKEPESEGEGQVGVGMDVDEEPKGDEGEVVAEPVVKKKAGRPKKQPKKAVEAVEAVEADKVVEDEEEEKSVDAMEDEV</sequence>
<dbReference type="AlphaFoldDB" id="A0A1L7X2D3"/>
<feature type="region of interest" description="Disordered" evidence="1">
    <location>
        <begin position="83"/>
        <end position="172"/>
    </location>
</feature>
<feature type="compositionally biased region" description="Acidic residues" evidence="1">
    <location>
        <begin position="156"/>
        <end position="172"/>
    </location>
</feature>
<evidence type="ECO:0000313" key="3">
    <source>
        <dbReference type="Proteomes" id="UP000184330"/>
    </source>
</evidence>
<evidence type="ECO:0000256" key="1">
    <source>
        <dbReference type="SAM" id="MobiDB-lite"/>
    </source>
</evidence>
<accession>A0A1L7X2D3</accession>
<protein>
    <submittedName>
        <fullName evidence="2">Uncharacterized protein</fullName>
    </submittedName>
</protein>
<evidence type="ECO:0000313" key="2">
    <source>
        <dbReference type="EMBL" id="CZR59183.1"/>
    </source>
</evidence>
<feature type="compositionally biased region" description="Acidic residues" evidence="1">
    <location>
        <begin position="111"/>
        <end position="123"/>
    </location>
</feature>
<dbReference type="Proteomes" id="UP000184330">
    <property type="component" value="Unassembled WGS sequence"/>
</dbReference>
<dbReference type="EMBL" id="FJOG01000013">
    <property type="protein sequence ID" value="CZR59183.1"/>
    <property type="molecule type" value="Genomic_DNA"/>
</dbReference>
<proteinExistence type="predicted"/>
<gene>
    <name evidence="2" type="ORF">PAC_09075</name>
</gene>
<keyword evidence="3" id="KW-1185">Reference proteome</keyword>
<reference evidence="2 3" key="1">
    <citation type="submission" date="2016-03" db="EMBL/GenBank/DDBJ databases">
        <authorList>
            <person name="Ploux O."/>
        </authorList>
    </citation>
    <scope>NUCLEOTIDE SEQUENCE [LARGE SCALE GENOMIC DNA]</scope>
    <source>
        <strain evidence="2 3">UAMH 11012</strain>
    </source>
</reference>
<organism evidence="2 3">
    <name type="scientific">Phialocephala subalpina</name>
    <dbReference type="NCBI Taxonomy" id="576137"/>
    <lineage>
        <taxon>Eukaryota</taxon>
        <taxon>Fungi</taxon>
        <taxon>Dikarya</taxon>
        <taxon>Ascomycota</taxon>
        <taxon>Pezizomycotina</taxon>
        <taxon>Leotiomycetes</taxon>
        <taxon>Helotiales</taxon>
        <taxon>Mollisiaceae</taxon>
        <taxon>Phialocephala</taxon>
        <taxon>Phialocephala fortinii species complex</taxon>
    </lineage>
</organism>
<dbReference type="OrthoDB" id="10520135at2759"/>
<feature type="compositionally biased region" description="Basic residues" evidence="1">
    <location>
        <begin position="130"/>
        <end position="141"/>
    </location>
</feature>
<feature type="compositionally biased region" description="Basic and acidic residues" evidence="1">
    <location>
        <begin position="83"/>
        <end position="99"/>
    </location>
</feature>